<dbReference type="OrthoDB" id="7473657at2"/>
<reference evidence="2" key="1">
    <citation type="submission" date="2017-02" db="EMBL/GenBank/DDBJ databases">
        <authorList>
            <person name="Varghese N."/>
            <person name="Submissions S."/>
        </authorList>
    </citation>
    <scope>NUCLEOTIDE SEQUENCE [LARGE SCALE GENOMIC DNA]</scope>
    <source>
        <strain evidence="2">R11H</strain>
    </source>
</reference>
<accession>A0A1T5ERZ4</accession>
<dbReference type="EMBL" id="FUYP01000024">
    <property type="protein sequence ID" value="SKB86705.1"/>
    <property type="molecule type" value="Genomic_DNA"/>
</dbReference>
<proteinExistence type="predicted"/>
<organism evidence="1 2">
    <name type="scientific">Sphingopyxis flava</name>
    <dbReference type="NCBI Taxonomy" id="1507287"/>
    <lineage>
        <taxon>Bacteria</taxon>
        <taxon>Pseudomonadati</taxon>
        <taxon>Pseudomonadota</taxon>
        <taxon>Alphaproteobacteria</taxon>
        <taxon>Sphingomonadales</taxon>
        <taxon>Sphingomonadaceae</taxon>
        <taxon>Sphingopyxis</taxon>
    </lineage>
</organism>
<dbReference type="RefSeq" id="WP_020819419.1">
    <property type="nucleotide sequence ID" value="NZ_FUYP01000024.1"/>
</dbReference>
<keyword evidence="2" id="KW-1185">Reference proteome</keyword>
<name>A0A1T5ERZ4_9SPHN</name>
<evidence type="ECO:0000313" key="1">
    <source>
        <dbReference type="EMBL" id="SKB86705.1"/>
    </source>
</evidence>
<protein>
    <submittedName>
        <fullName evidence="1">Uncharacterized protein</fullName>
    </submittedName>
</protein>
<sequence>MKIRKVTIGVTLLMHDSDEDRLSTMSLARIGEEMDFGDMVGAFAITSADDVPPHALQAELTALGNDGTFFDDRMEHADD</sequence>
<gene>
    <name evidence="1" type="ORF">SAMN06295937_102442</name>
</gene>
<dbReference type="Proteomes" id="UP000190044">
    <property type="component" value="Unassembled WGS sequence"/>
</dbReference>
<dbReference type="AlphaFoldDB" id="A0A1T5ERZ4"/>
<evidence type="ECO:0000313" key="2">
    <source>
        <dbReference type="Proteomes" id="UP000190044"/>
    </source>
</evidence>